<proteinExistence type="predicted"/>
<gene>
    <name evidence="2" type="ORF">GON26_13325</name>
</gene>
<comment type="caution">
    <text evidence="2">The sequence shown here is derived from an EMBL/GenBank/DDBJ whole genome shotgun (WGS) entry which is preliminary data.</text>
</comment>
<keyword evidence="3" id="KW-1185">Reference proteome</keyword>
<feature type="signal peptide" evidence="1">
    <location>
        <begin position="1"/>
        <end position="30"/>
    </location>
</feature>
<evidence type="ECO:0000313" key="3">
    <source>
        <dbReference type="Proteomes" id="UP000471501"/>
    </source>
</evidence>
<dbReference type="AlphaFoldDB" id="A0A6I4NWC9"/>
<evidence type="ECO:0008006" key="4">
    <source>
        <dbReference type="Google" id="ProtNLM"/>
    </source>
</evidence>
<evidence type="ECO:0000256" key="1">
    <source>
        <dbReference type="SAM" id="SignalP"/>
    </source>
</evidence>
<feature type="chain" id="PRO_5026006453" description="Outer membrane protein beta-barrel domain-containing protein" evidence="1">
    <location>
        <begin position="31"/>
        <end position="196"/>
    </location>
</feature>
<keyword evidence="1" id="KW-0732">Signal</keyword>
<protein>
    <recommendedName>
        <fullName evidence="4">Outer membrane protein beta-barrel domain-containing protein</fullName>
    </recommendedName>
</protein>
<sequence length="196" mass="22332">MLNCKLPSKKLLFPIILLGFASFFSNKTLAQENTSEETFRPHHQLGIAINHVHIFEGRDEENKKKALTLPSWAIDYTYHFSEKWAVGLHTDIVIEKFKVEKNLEGGEEKETVERSYPIAPAVMGIYKFNEHWSFLLGMGGEFAKEENFALTRIGAEYGHEISDGWEVFGTFSYDVKWSAYDSWGLGLGIAKSFGDK</sequence>
<dbReference type="Proteomes" id="UP000471501">
    <property type="component" value="Unassembled WGS sequence"/>
</dbReference>
<reference evidence="2 3" key="1">
    <citation type="submission" date="2019-12" db="EMBL/GenBank/DDBJ databases">
        <authorList>
            <person name="Kim Y.S."/>
        </authorList>
    </citation>
    <scope>NUCLEOTIDE SEQUENCE [LARGE SCALE GENOMIC DNA]</scope>
    <source>
        <strain evidence="2 3">GA093</strain>
    </source>
</reference>
<name>A0A6I4NWC9_9FLAO</name>
<evidence type="ECO:0000313" key="2">
    <source>
        <dbReference type="EMBL" id="MWB95344.1"/>
    </source>
</evidence>
<dbReference type="EMBL" id="WSTB01000007">
    <property type="protein sequence ID" value="MWB95344.1"/>
    <property type="molecule type" value="Genomic_DNA"/>
</dbReference>
<organism evidence="2 3">
    <name type="scientific">Flavobacterium hydrocarbonoxydans</name>
    <dbReference type="NCBI Taxonomy" id="2683249"/>
    <lineage>
        <taxon>Bacteria</taxon>
        <taxon>Pseudomonadati</taxon>
        <taxon>Bacteroidota</taxon>
        <taxon>Flavobacteriia</taxon>
        <taxon>Flavobacteriales</taxon>
        <taxon>Flavobacteriaceae</taxon>
        <taxon>Flavobacterium</taxon>
    </lineage>
</organism>
<dbReference type="RefSeq" id="WP_160375269.1">
    <property type="nucleotide sequence ID" value="NZ_WSTB01000007.1"/>
</dbReference>
<accession>A0A6I4NWC9</accession>